<gene>
    <name evidence="1" type="ORF">A4U53_17785</name>
</gene>
<sequence>MAVVDLEGEEQRVVSWAPKYKVSNMGRVLGSRGWVLQPLDRGNGYLSVNLFPTKDKSVMESIHVLVLTEFVSLRPDGNHGCHNDGDKNNNKLSNLRWDTVKANIGDQLKHGTFVRGEKNGNSILTEDLVREIRREHDPKAGRSSRILGRRYGVSADAIKLVVAKKSWRHVA</sequence>
<name>A0A179BVE8_RHILE</name>
<proteinExistence type="predicted"/>
<dbReference type="AlphaFoldDB" id="A0A179BVE8"/>
<dbReference type="SUPFAM" id="SSF54060">
    <property type="entry name" value="His-Me finger endonucleases"/>
    <property type="match status" value="1"/>
</dbReference>
<dbReference type="InterPro" id="IPR044925">
    <property type="entry name" value="His-Me_finger_sf"/>
</dbReference>
<comment type="caution">
    <text evidence="1">The sequence shown here is derived from an EMBL/GenBank/DDBJ whole genome shotgun (WGS) entry which is preliminary data.</text>
</comment>
<organism evidence="1">
    <name type="scientific">Rhizobium leguminosarum</name>
    <dbReference type="NCBI Taxonomy" id="384"/>
    <lineage>
        <taxon>Bacteria</taxon>
        <taxon>Pseudomonadati</taxon>
        <taxon>Pseudomonadota</taxon>
        <taxon>Alphaproteobacteria</taxon>
        <taxon>Hyphomicrobiales</taxon>
        <taxon>Rhizobiaceae</taxon>
        <taxon>Rhizobium/Agrobacterium group</taxon>
        <taxon>Rhizobium</taxon>
    </lineage>
</organism>
<dbReference type="EMBL" id="LWBS01000121">
    <property type="protein sequence ID" value="OAP95074.1"/>
    <property type="molecule type" value="Genomic_DNA"/>
</dbReference>
<evidence type="ECO:0000313" key="1">
    <source>
        <dbReference type="EMBL" id="OAP95074.1"/>
    </source>
</evidence>
<reference evidence="1" key="1">
    <citation type="submission" date="2016-04" db="EMBL/GenBank/DDBJ databases">
        <title>Fast-growing isolate from the root nodules of Vavilovia formosa.</title>
        <authorList>
            <person name="Kimeklis A."/>
            <person name="Safronova V."/>
            <person name="Belimov A."/>
            <person name="Andronov E."/>
        </authorList>
    </citation>
    <scope>NUCLEOTIDE SEQUENCE [LARGE SCALE GENOMIC DNA]</scope>
    <source>
        <strain evidence="1">Vaf-46</strain>
    </source>
</reference>
<protein>
    <submittedName>
        <fullName evidence="1">Uncharacterized protein</fullName>
    </submittedName>
</protein>
<dbReference type="Gene3D" id="3.90.75.20">
    <property type="match status" value="1"/>
</dbReference>
<accession>A0A179BVE8</accession>